<dbReference type="CDD" id="cd12167">
    <property type="entry name" value="2-Hacid_dh_8"/>
    <property type="match status" value="1"/>
</dbReference>
<accession>A0A158H7F1</accession>
<evidence type="ECO:0000313" key="4">
    <source>
        <dbReference type="EMBL" id="SAL40077.1"/>
    </source>
</evidence>
<dbReference type="EMBL" id="FCOC02000014">
    <property type="protein sequence ID" value="SAL40077.1"/>
    <property type="molecule type" value="Genomic_DNA"/>
</dbReference>
<dbReference type="SUPFAM" id="SSF52283">
    <property type="entry name" value="Formate/glycerate dehydrogenase catalytic domain-like"/>
    <property type="match status" value="1"/>
</dbReference>
<dbReference type="GO" id="GO:0030267">
    <property type="term" value="F:glyoxylate reductase (NADPH) activity"/>
    <property type="evidence" value="ECO:0007669"/>
    <property type="project" value="TreeGrafter"/>
</dbReference>
<organism evidence="4 5">
    <name type="scientific">Caballeronia sordidicola</name>
    <name type="common">Burkholderia sordidicola</name>
    <dbReference type="NCBI Taxonomy" id="196367"/>
    <lineage>
        <taxon>Bacteria</taxon>
        <taxon>Pseudomonadati</taxon>
        <taxon>Pseudomonadota</taxon>
        <taxon>Betaproteobacteria</taxon>
        <taxon>Burkholderiales</taxon>
        <taxon>Burkholderiaceae</taxon>
        <taxon>Caballeronia</taxon>
    </lineage>
</organism>
<proteinExistence type="predicted"/>
<evidence type="ECO:0000256" key="1">
    <source>
        <dbReference type="ARBA" id="ARBA00023002"/>
    </source>
</evidence>
<feature type="domain" description="D-isomer specific 2-hydroxyacid dehydrogenase NAD-binding" evidence="3">
    <location>
        <begin position="137"/>
        <end position="314"/>
    </location>
</feature>
<reference evidence="4 5" key="1">
    <citation type="submission" date="2016-01" db="EMBL/GenBank/DDBJ databases">
        <authorList>
            <person name="Oliw E.H."/>
        </authorList>
    </citation>
    <scope>NUCLEOTIDE SEQUENCE [LARGE SCALE GENOMIC DNA]</scope>
    <source>
        <strain evidence="4">LMG 22029</strain>
    </source>
</reference>
<dbReference type="InterPro" id="IPR006140">
    <property type="entry name" value="D-isomer_DH_NAD-bd"/>
</dbReference>
<dbReference type="InterPro" id="IPR036291">
    <property type="entry name" value="NAD(P)-bd_dom_sf"/>
</dbReference>
<dbReference type="GO" id="GO:0051287">
    <property type="term" value="F:NAD binding"/>
    <property type="evidence" value="ECO:0007669"/>
    <property type="project" value="InterPro"/>
</dbReference>
<dbReference type="SUPFAM" id="SSF51735">
    <property type="entry name" value="NAD(P)-binding Rossmann-fold domains"/>
    <property type="match status" value="1"/>
</dbReference>
<name>A0A158H7F1_CABSO</name>
<dbReference type="AlphaFoldDB" id="A0A158H7F1"/>
<evidence type="ECO:0000256" key="2">
    <source>
        <dbReference type="ARBA" id="ARBA00023027"/>
    </source>
</evidence>
<dbReference type="GO" id="GO:0016618">
    <property type="term" value="F:hydroxypyruvate reductase [NAD(P)H] activity"/>
    <property type="evidence" value="ECO:0007669"/>
    <property type="project" value="TreeGrafter"/>
</dbReference>
<dbReference type="Gene3D" id="3.40.50.720">
    <property type="entry name" value="NAD(P)-binding Rossmann-like Domain"/>
    <property type="match status" value="2"/>
</dbReference>
<gene>
    <name evidence="4" type="ORF">AWB64_04241</name>
</gene>
<evidence type="ECO:0000313" key="5">
    <source>
        <dbReference type="Proteomes" id="UP000054893"/>
    </source>
</evidence>
<keyword evidence="2" id="KW-0520">NAD</keyword>
<sequence length="363" mass="39243">MLAASPRQQFLSWSIPLSPIQAAEKIRLFIAPSPRSVEDIFSPADLERLHALGDVFIHEDGPVTDDIFNQHAVDAHVMVGQFDMPAERLARATNLRAIVNVEGNFLPNVDYAQCFLQGVRVLNVSPVFAEPVAEAALGMAIDLARGISRADRRFRDETEQYGLDANRDAFSLYGAPVGFIGMGDLGRAILPLTAPFRGVARAFDPWLPPAYIEALGCKPASLETVLRESQVVFVVAGVTSQNQGFLTREEFASMKQGAAFVLVSRAGVVDFDAMLDAAASGHIRVATDVFPEEPLSPGHRARSIDNVLLSPHQAGALSAVLREIGRRALADIELIARGLPPVMCKVAQPETVSLMRSKPVAKS</sequence>
<dbReference type="Proteomes" id="UP000054893">
    <property type="component" value="Unassembled WGS sequence"/>
</dbReference>
<dbReference type="InterPro" id="IPR050223">
    <property type="entry name" value="D-isomer_2-hydroxyacid_DH"/>
</dbReference>
<dbReference type="GO" id="GO:0005829">
    <property type="term" value="C:cytosol"/>
    <property type="evidence" value="ECO:0007669"/>
    <property type="project" value="TreeGrafter"/>
</dbReference>
<dbReference type="PANTHER" id="PTHR10996">
    <property type="entry name" value="2-HYDROXYACID DEHYDROGENASE-RELATED"/>
    <property type="match status" value="1"/>
</dbReference>
<evidence type="ECO:0000259" key="3">
    <source>
        <dbReference type="Pfam" id="PF02826"/>
    </source>
</evidence>
<dbReference type="Pfam" id="PF02826">
    <property type="entry name" value="2-Hacid_dh_C"/>
    <property type="match status" value="1"/>
</dbReference>
<dbReference type="PANTHER" id="PTHR10996:SF178">
    <property type="entry name" value="2-HYDROXYACID DEHYDROGENASE YGL185C-RELATED"/>
    <property type="match status" value="1"/>
</dbReference>
<keyword evidence="1" id="KW-0560">Oxidoreductase</keyword>
<protein>
    <submittedName>
        <fullName evidence="4">3-phosphoglycerate dehydrogenase</fullName>
    </submittedName>
</protein>